<dbReference type="PROSITE" id="PS51405">
    <property type="entry name" value="HEME_HALOPEROXIDASE"/>
    <property type="match status" value="1"/>
</dbReference>
<organism evidence="11 12">
    <name type="scientific">Colletotrichum higginsianum (strain IMI 349063)</name>
    <name type="common">Crucifer anthracnose fungus</name>
    <dbReference type="NCBI Taxonomy" id="759273"/>
    <lineage>
        <taxon>Eukaryota</taxon>
        <taxon>Fungi</taxon>
        <taxon>Dikarya</taxon>
        <taxon>Ascomycota</taxon>
        <taxon>Pezizomycotina</taxon>
        <taxon>Sordariomycetes</taxon>
        <taxon>Hypocreomycetidae</taxon>
        <taxon>Glomerellales</taxon>
        <taxon>Glomerellaceae</taxon>
        <taxon>Colletotrichum</taxon>
        <taxon>Colletotrichum destructivum species complex</taxon>
    </lineage>
</organism>
<feature type="region of interest" description="Disordered" evidence="8">
    <location>
        <begin position="268"/>
        <end position="290"/>
    </location>
</feature>
<evidence type="ECO:0000256" key="5">
    <source>
        <dbReference type="ARBA" id="ARBA00023002"/>
    </source>
</evidence>
<dbReference type="Proteomes" id="UP000092177">
    <property type="component" value="Chromosome 5"/>
</dbReference>
<dbReference type="GeneID" id="28867443"/>
<proteinExistence type="inferred from homology"/>
<dbReference type="GO" id="GO:0046872">
    <property type="term" value="F:metal ion binding"/>
    <property type="evidence" value="ECO:0007669"/>
    <property type="project" value="UniProtKB-KW"/>
</dbReference>
<dbReference type="InterPro" id="IPR036851">
    <property type="entry name" value="Chloroperoxidase-like_sf"/>
</dbReference>
<keyword evidence="2" id="KW-0575">Peroxidase</keyword>
<feature type="chain" id="PRO_5008601516" evidence="9">
    <location>
        <begin position="34"/>
        <end position="290"/>
    </location>
</feature>
<dbReference type="EMBL" id="LTAN01000005">
    <property type="protein sequence ID" value="OBR09597.1"/>
    <property type="molecule type" value="Genomic_DNA"/>
</dbReference>
<evidence type="ECO:0000256" key="4">
    <source>
        <dbReference type="ARBA" id="ARBA00022723"/>
    </source>
</evidence>
<dbReference type="GO" id="GO:0004601">
    <property type="term" value="F:peroxidase activity"/>
    <property type="evidence" value="ECO:0007669"/>
    <property type="project" value="UniProtKB-KW"/>
</dbReference>
<sequence>MCVAHGCRPLFVFPINFINDIMVLLQLLHLLSALCPLAVASQKGSFDRWHPPGPGDVRCPCPMLNALANHDFLPADGRGISLEITTRALRDGINVDPHVSKLLFDHAIKTNPDPNADTFDLDHLSRHGIIEHDASLTRPDNSSGDPSVFDPEVFEETLQYWPDPIVSVRQGAAARLGRIRTSAGTNVDFEMRLEDNFRGLGEVAGFYLTLGDRVAGTVNRTWLTYFLEKEFLPVPFGWTRPRDPITLEALQAVMDKVYDATKGIIDEERRRGNSGPRMHTDEQRVLGGVH</sequence>
<dbReference type="SUPFAM" id="SSF47571">
    <property type="entry name" value="Cloroperoxidase"/>
    <property type="match status" value="1"/>
</dbReference>
<dbReference type="AlphaFoldDB" id="A0A1B7YC32"/>
<evidence type="ECO:0000313" key="12">
    <source>
        <dbReference type="Proteomes" id="UP000092177"/>
    </source>
</evidence>
<dbReference type="PANTHER" id="PTHR33577">
    <property type="entry name" value="STERIGMATOCYSTIN BIOSYNTHESIS PEROXIDASE STCC-RELATED"/>
    <property type="match status" value="1"/>
</dbReference>
<keyword evidence="3" id="KW-0349">Heme</keyword>
<keyword evidence="12" id="KW-1185">Reference proteome</keyword>
<comment type="similarity">
    <text evidence="7">Belongs to the chloroperoxidase family.</text>
</comment>
<dbReference type="KEGG" id="chig:CH63R_08362"/>
<evidence type="ECO:0000256" key="9">
    <source>
        <dbReference type="SAM" id="SignalP"/>
    </source>
</evidence>
<gene>
    <name evidence="11" type="ORF">CH63R_08362</name>
</gene>
<evidence type="ECO:0000256" key="3">
    <source>
        <dbReference type="ARBA" id="ARBA00022617"/>
    </source>
</evidence>
<evidence type="ECO:0000256" key="1">
    <source>
        <dbReference type="ARBA" id="ARBA00001970"/>
    </source>
</evidence>
<keyword evidence="5" id="KW-0560">Oxidoreductase</keyword>
<reference evidence="12" key="1">
    <citation type="journal article" date="2017" name="BMC Genomics">
        <title>Gapless genome assembly of Colletotrichum higginsianum reveals chromosome structure and association of transposable elements with secondary metabolite gene clusters.</title>
        <authorList>
            <person name="Dallery J.-F."/>
            <person name="Lapalu N."/>
            <person name="Zampounis A."/>
            <person name="Pigne S."/>
            <person name="Luyten I."/>
            <person name="Amselem J."/>
            <person name="Wittenberg A.H.J."/>
            <person name="Zhou S."/>
            <person name="de Queiroz M.V."/>
            <person name="Robin G.P."/>
            <person name="Auger A."/>
            <person name="Hainaut M."/>
            <person name="Henrissat B."/>
            <person name="Kim K.-T."/>
            <person name="Lee Y.-H."/>
            <person name="Lespinet O."/>
            <person name="Schwartz D.C."/>
            <person name="Thon M.R."/>
            <person name="O'Connell R.J."/>
        </authorList>
    </citation>
    <scope>NUCLEOTIDE SEQUENCE [LARGE SCALE GENOMIC DNA]</scope>
    <source>
        <strain evidence="12">IMI 349063</strain>
    </source>
</reference>
<accession>A0A1B7YC32</accession>
<evidence type="ECO:0000256" key="8">
    <source>
        <dbReference type="SAM" id="MobiDB-lite"/>
    </source>
</evidence>
<dbReference type="Pfam" id="PF01328">
    <property type="entry name" value="Peroxidase_2"/>
    <property type="match status" value="1"/>
</dbReference>
<dbReference type="Gene3D" id="1.10.489.10">
    <property type="entry name" value="Chloroperoxidase-like"/>
    <property type="match status" value="1"/>
</dbReference>
<evidence type="ECO:0000256" key="6">
    <source>
        <dbReference type="ARBA" id="ARBA00023004"/>
    </source>
</evidence>
<keyword evidence="6" id="KW-0408">Iron</keyword>
<feature type="signal peptide" evidence="9">
    <location>
        <begin position="1"/>
        <end position="33"/>
    </location>
</feature>
<dbReference type="RefSeq" id="XP_018158114.1">
    <property type="nucleotide sequence ID" value="XM_018303336.1"/>
</dbReference>
<evidence type="ECO:0000259" key="10">
    <source>
        <dbReference type="PROSITE" id="PS51405"/>
    </source>
</evidence>
<dbReference type="PANTHER" id="PTHR33577:SF9">
    <property type="entry name" value="PEROXIDASE STCC"/>
    <property type="match status" value="1"/>
</dbReference>
<name>A0A1B7YC32_COLHI</name>
<dbReference type="InterPro" id="IPR000028">
    <property type="entry name" value="Chloroperoxidase"/>
</dbReference>
<comment type="cofactor">
    <cofactor evidence="1">
        <name>heme b</name>
        <dbReference type="ChEBI" id="CHEBI:60344"/>
    </cofactor>
</comment>
<evidence type="ECO:0000313" key="11">
    <source>
        <dbReference type="EMBL" id="OBR09597.1"/>
    </source>
</evidence>
<keyword evidence="4" id="KW-0479">Metal-binding</keyword>
<evidence type="ECO:0000256" key="2">
    <source>
        <dbReference type="ARBA" id="ARBA00022559"/>
    </source>
</evidence>
<feature type="domain" description="Heme haloperoxidase family profile" evidence="10">
    <location>
        <begin position="45"/>
        <end position="252"/>
    </location>
</feature>
<dbReference type="OrthoDB" id="407298at2759"/>
<comment type="caution">
    <text evidence="11">The sequence shown here is derived from an EMBL/GenBank/DDBJ whole genome shotgun (WGS) entry which is preliminary data.</text>
</comment>
<protein>
    <submittedName>
        <fullName evidence="11">Thioesterase domain-containing protein</fullName>
    </submittedName>
</protein>
<evidence type="ECO:0000256" key="7">
    <source>
        <dbReference type="ARBA" id="ARBA00025795"/>
    </source>
</evidence>
<dbReference type="VEuPathDB" id="FungiDB:CH63R_08362"/>
<keyword evidence="9" id="KW-0732">Signal</keyword>